<gene>
    <name evidence="2" type="ORF">AQJ11_21190</name>
</gene>
<reference evidence="2 3" key="1">
    <citation type="submission" date="2015-10" db="EMBL/GenBank/DDBJ databases">
        <title>Draft genome sequence of Streptomyces corchorusii DSM 40340, type strain for the species Streptomyces corchorusii.</title>
        <authorList>
            <person name="Ruckert C."/>
            <person name="Winkler A."/>
            <person name="Kalinowski J."/>
            <person name="Kampfer P."/>
            <person name="Glaeser S."/>
        </authorList>
    </citation>
    <scope>NUCLEOTIDE SEQUENCE [LARGE SCALE GENOMIC DNA]</scope>
    <source>
        <strain evidence="2 3">DSM 40340</strain>
    </source>
</reference>
<evidence type="ECO:0000256" key="1">
    <source>
        <dbReference type="SAM" id="MobiDB-lite"/>
    </source>
</evidence>
<organism evidence="2 3">
    <name type="scientific">Streptomyces corchorusii</name>
    <name type="common">Streptomyces chibaensis</name>
    <dbReference type="NCBI Taxonomy" id="1903"/>
    <lineage>
        <taxon>Bacteria</taxon>
        <taxon>Bacillati</taxon>
        <taxon>Actinomycetota</taxon>
        <taxon>Actinomycetes</taxon>
        <taxon>Kitasatosporales</taxon>
        <taxon>Streptomycetaceae</taxon>
        <taxon>Streptomyces</taxon>
    </lineage>
</organism>
<keyword evidence="3" id="KW-1185">Reference proteome</keyword>
<dbReference type="AlphaFoldDB" id="A0A101Q8Q9"/>
<comment type="caution">
    <text evidence="2">The sequence shown here is derived from an EMBL/GenBank/DDBJ whole genome shotgun (WGS) entry which is preliminary data.</text>
</comment>
<feature type="region of interest" description="Disordered" evidence="1">
    <location>
        <begin position="121"/>
        <end position="140"/>
    </location>
</feature>
<sequence>MDLDALRYGNFSQLGEAITDWEEMTRNLATLKEDAQTNLKSRADKANWAGVNAQVSREFIGKTAEEFADAHTQADSITKILKDTRGELIGYRDELNETLERAPYKYCTVIDTGGGTFTVSGNPRPDWASDPSGSTSAVSQEDVEALRNEIQRILGKATESDSTAAKALRLLVDQAKYGFSGAHYENRDEAAKAVADADLMAKILAKNPHDVTSTELASLNSTLAKYKNDPLFAEEFATQVGPKKVLTFWAGIADPYQGTYDPDRAKQAKQLQKNLGIIVGQATLSDSDKMQNWERQMIRLGPDQLGIDDASNPTGYAVMSNLMRFGDYDDQFLNDYGDKLLAYDKKMNGQGINAWVNNFNDGDLNYWGYKNDRGRDPMAGFLEALGHNPDASAQFFAQPDGSGATVNKNSEVNEHLQYLTKERVWVSDATMQGNHDYVAARNSLGRALEAATTGYSADASPKDVAAGDRRTAATAGVMEQVAFLYGGEDGPKMLHDQPELADSLGKMAGAYIDDIDYELSGIGDHSKDALDFPARYAGRAQFGNQGAIDFLSVLGQDENSHKAVTAAQHVYTLSMLDAHPPTSDSHMNQARDIMSVGAEARGILDNSRVEQAATTYGENSEEANKALGRSGDWKKLLVGAVVAGGVASIPLPGSTAAAVVIAPVAADTITNAANTLLGHEIDKATDDAESDPLVPSQMTSREFYGRGVDDLGSTYDAYFKDHPNARAVADQQQWVEETKSSYLGTGSHENDYRGRPPYKD</sequence>
<dbReference type="RefSeq" id="WP_059264046.1">
    <property type="nucleotide sequence ID" value="NZ_KQ948358.1"/>
</dbReference>
<dbReference type="Proteomes" id="UP000053398">
    <property type="component" value="Unassembled WGS sequence"/>
</dbReference>
<dbReference type="EMBL" id="LMWP01000020">
    <property type="protein sequence ID" value="KUN25285.1"/>
    <property type="molecule type" value="Genomic_DNA"/>
</dbReference>
<name>A0A101Q8Q9_STRCK</name>
<evidence type="ECO:0000313" key="2">
    <source>
        <dbReference type="EMBL" id="KUN25285.1"/>
    </source>
</evidence>
<evidence type="ECO:0000313" key="3">
    <source>
        <dbReference type="Proteomes" id="UP000053398"/>
    </source>
</evidence>
<feature type="region of interest" description="Disordered" evidence="1">
    <location>
        <begin position="739"/>
        <end position="760"/>
    </location>
</feature>
<protein>
    <recommendedName>
        <fullName evidence="4">AG2 protein</fullName>
    </recommendedName>
</protein>
<proteinExistence type="predicted"/>
<feature type="compositionally biased region" description="Basic and acidic residues" evidence="1">
    <location>
        <begin position="748"/>
        <end position="760"/>
    </location>
</feature>
<accession>A0A101Q8Q9</accession>
<evidence type="ECO:0008006" key="4">
    <source>
        <dbReference type="Google" id="ProtNLM"/>
    </source>
</evidence>